<reference evidence="1 2" key="1">
    <citation type="submission" date="2015-03" db="EMBL/GenBank/DDBJ databases">
        <authorList>
            <consortium name="Pathogen Informatics"/>
        </authorList>
    </citation>
    <scope>NUCLEOTIDE SEQUENCE [LARGE SCALE GENOMIC DNA]</scope>
    <source>
        <strain evidence="1 2">D4891</strain>
    </source>
</reference>
<evidence type="ECO:0000313" key="1">
    <source>
        <dbReference type="EMBL" id="CNT65049.1"/>
    </source>
</evidence>
<accession>A0A655BPC1</accession>
<dbReference type="EMBL" id="CQPD01000003">
    <property type="protein sequence ID" value="CNT65049.1"/>
    <property type="molecule type" value="Genomic_DNA"/>
</dbReference>
<gene>
    <name evidence="1" type="ORF">ERS008207_00452</name>
</gene>
<evidence type="ECO:0000313" key="2">
    <source>
        <dbReference type="Proteomes" id="UP000042394"/>
    </source>
</evidence>
<sequence length="91" mass="10628">MQAGLIILFPAFYFGFLLTLHTHRELFTQLQNTAHQRPEAQMIEVVEIVEDLYPRISFVNQIAKLGFKRFQLQFTGGNRGILPRRERPLSL</sequence>
<protein>
    <submittedName>
        <fullName evidence="1">Uncharacterized protein</fullName>
    </submittedName>
</protein>
<dbReference type="Proteomes" id="UP000042394">
    <property type="component" value="Unassembled WGS sequence"/>
</dbReference>
<dbReference type="AlphaFoldDB" id="A0A655BPC1"/>
<organism evidence="1 2">
    <name type="scientific">Salmonella enterica subsp. enterica serovar Bovismorbificans</name>
    <dbReference type="NCBI Taxonomy" id="58097"/>
    <lineage>
        <taxon>Bacteria</taxon>
        <taxon>Pseudomonadati</taxon>
        <taxon>Pseudomonadota</taxon>
        <taxon>Gammaproteobacteria</taxon>
        <taxon>Enterobacterales</taxon>
        <taxon>Enterobacteriaceae</taxon>
        <taxon>Salmonella</taxon>
    </lineage>
</organism>
<name>A0A655BPC1_SALET</name>
<proteinExistence type="predicted"/>